<protein>
    <submittedName>
        <fullName evidence="7">Carbohydrate kinase</fullName>
    </submittedName>
</protein>
<sequence>MFLVCGEALIDLFVAPADGNEMPARVVAGGSPFNLAVGLARLGMPAAFLGGLSRDRFGAFLAERLTKEGVDGRFLAMSDGPTTISAIVTAQDGQPGYSFHGEGAADRLLMPADLPAVLPPEITALIFGSYTMAVEPVASTLAALAEREAGRRVISVDPNLRPMIVGDMARWAEAAERFYRVATIIKASEEDIRIAWQGQLSIGEAASYWLERGAGLVVITEGQRGATAFNAAGQVSVRGRPVRVVDTVAAGDSFHAALLAQLARAGRLSPAAIAALDLPALAELLDYATAAAAVTVTRRGADLPTDAEVQAARAEGSGCR</sequence>
<dbReference type="PROSITE" id="PS00584">
    <property type="entry name" value="PFKB_KINASES_2"/>
    <property type="match status" value="1"/>
</dbReference>
<dbReference type="EMBL" id="JACXWY010000018">
    <property type="protein sequence ID" value="MBD3848402.1"/>
    <property type="molecule type" value="Genomic_DNA"/>
</dbReference>
<dbReference type="CDD" id="cd01167">
    <property type="entry name" value="bac_FRK"/>
    <property type="match status" value="1"/>
</dbReference>
<dbReference type="SUPFAM" id="SSF53613">
    <property type="entry name" value="Ribokinase-like"/>
    <property type="match status" value="1"/>
</dbReference>
<keyword evidence="4 7" id="KW-0418">Kinase</keyword>
<evidence type="ECO:0000256" key="5">
    <source>
        <dbReference type="ARBA" id="ARBA00022840"/>
    </source>
</evidence>
<dbReference type="InterPro" id="IPR050306">
    <property type="entry name" value="PfkB_Carbo_kinase"/>
</dbReference>
<dbReference type="InterPro" id="IPR011611">
    <property type="entry name" value="PfkB_dom"/>
</dbReference>
<keyword evidence="2" id="KW-0808">Transferase</keyword>
<dbReference type="Pfam" id="PF00294">
    <property type="entry name" value="PfkB"/>
    <property type="match status" value="1"/>
</dbReference>
<name>A0A927ECH6_9HYPH</name>
<proteinExistence type="inferred from homology"/>
<dbReference type="GO" id="GO:0016301">
    <property type="term" value="F:kinase activity"/>
    <property type="evidence" value="ECO:0007669"/>
    <property type="project" value="UniProtKB-KW"/>
</dbReference>
<dbReference type="Proteomes" id="UP000619295">
    <property type="component" value="Unassembled WGS sequence"/>
</dbReference>
<reference evidence="7" key="1">
    <citation type="submission" date="2020-09" db="EMBL/GenBank/DDBJ databases">
        <title>Bosea spartocytisi sp. nov. a root nodule endophyte of Spartocytisus supranubius in the high mountain ecosystem fo the Teide National Park (Canary Islands, Spain).</title>
        <authorList>
            <person name="Pulido-Suarez L."/>
            <person name="Peix A."/>
            <person name="Igual J.M."/>
            <person name="Socas-Perez N."/>
            <person name="Velazquez E."/>
            <person name="Flores-Felix J.D."/>
            <person name="Leon-Barrios M."/>
        </authorList>
    </citation>
    <scope>NUCLEOTIDE SEQUENCE</scope>
    <source>
        <strain evidence="7">SSUT16</strain>
    </source>
</reference>
<dbReference type="GO" id="GO:0005524">
    <property type="term" value="F:ATP binding"/>
    <property type="evidence" value="ECO:0007669"/>
    <property type="project" value="UniProtKB-KW"/>
</dbReference>
<keyword evidence="3" id="KW-0547">Nucleotide-binding</keyword>
<keyword evidence="8" id="KW-1185">Reference proteome</keyword>
<dbReference type="RefSeq" id="WP_191125486.1">
    <property type="nucleotide sequence ID" value="NZ_JACXWY010000018.1"/>
</dbReference>
<dbReference type="PANTHER" id="PTHR43085:SF1">
    <property type="entry name" value="PSEUDOURIDINE KINASE-RELATED"/>
    <property type="match status" value="1"/>
</dbReference>
<gene>
    <name evidence="7" type="ORF">IED13_22120</name>
</gene>
<evidence type="ECO:0000256" key="3">
    <source>
        <dbReference type="ARBA" id="ARBA00022741"/>
    </source>
</evidence>
<dbReference type="InterPro" id="IPR002173">
    <property type="entry name" value="Carboh/pur_kinase_PfkB_CS"/>
</dbReference>
<keyword evidence="5" id="KW-0067">ATP-binding</keyword>
<feature type="domain" description="Carbohydrate kinase PfkB" evidence="6">
    <location>
        <begin position="20"/>
        <end position="305"/>
    </location>
</feature>
<dbReference type="PANTHER" id="PTHR43085">
    <property type="entry name" value="HEXOKINASE FAMILY MEMBER"/>
    <property type="match status" value="1"/>
</dbReference>
<comment type="caution">
    <text evidence="7">The sequence shown here is derived from an EMBL/GenBank/DDBJ whole genome shotgun (WGS) entry which is preliminary data.</text>
</comment>
<dbReference type="AlphaFoldDB" id="A0A927ECH6"/>
<evidence type="ECO:0000256" key="1">
    <source>
        <dbReference type="ARBA" id="ARBA00010688"/>
    </source>
</evidence>
<dbReference type="Gene3D" id="3.40.1190.20">
    <property type="match status" value="1"/>
</dbReference>
<dbReference type="InterPro" id="IPR029056">
    <property type="entry name" value="Ribokinase-like"/>
</dbReference>
<evidence type="ECO:0000256" key="4">
    <source>
        <dbReference type="ARBA" id="ARBA00022777"/>
    </source>
</evidence>
<accession>A0A927ECH6</accession>
<comment type="similarity">
    <text evidence="1">Belongs to the carbohydrate kinase PfkB family.</text>
</comment>
<organism evidence="7 8">
    <name type="scientific">Bosea spartocytisi</name>
    <dbReference type="NCBI Taxonomy" id="2773451"/>
    <lineage>
        <taxon>Bacteria</taxon>
        <taxon>Pseudomonadati</taxon>
        <taxon>Pseudomonadota</taxon>
        <taxon>Alphaproteobacteria</taxon>
        <taxon>Hyphomicrobiales</taxon>
        <taxon>Boseaceae</taxon>
        <taxon>Bosea</taxon>
    </lineage>
</organism>
<evidence type="ECO:0000256" key="2">
    <source>
        <dbReference type="ARBA" id="ARBA00022679"/>
    </source>
</evidence>
<evidence type="ECO:0000313" key="8">
    <source>
        <dbReference type="Proteomes" id="UP000619295"/>
    </source>
</evidence>
<evidence type="ECO:0000259" key="6">
    <source>
        <dbReference type="Pfam" id="PF00294"/>
    </source>
</evidence>
<evidence type="ECO:0000313" key="7">
    <source>
        <dbReference type="EMBL" id="MBD3848402.1"/>
    </source>
</evidence>